<name>A0A8B7Z3E2_ACAPL</name>
<dbReference type="GO" id="GO:0051082">
    <property type="term" value="F:unfolded protein binding"/>
    <property type="evidence" value="ECO:0007669"/>
    <property type="project" value="TreeGrafter"/>
</dbReference>
<dbReference type="PROSITE" id="PS50076">
    <property type="entry name" value="DNAJ_2"/>
    <property type="match status" value="1"/>
</dbReference>
<dbReference type="OrthoDB" id="552049at2759"/>
<evidence type="ECO:0000259" key="2">
    <source>
        <dbReference type="PROSITE" id="PS50076"/>
    </source>
</evidence>
<protein>
    <submittedName>
        <fullName evidence="4">DnaJ homolog subfamily B member 6-like</fullName>
    </submittedName>
</protein>
<gene>
    <name evidence="4" type="primary">LOC110983926</name>
</gene>
<feature type="compositionally biased region" description="Basic and acidic residues" evidence="1">
    <location>
        <begin position="177"/>
        <end position="188"/>
    </location>
</feature>
<feature type="domain" description="J" evidence="2">
    <location>
        <begin position="9"/>
        <end position="80"/>
    </location>
</feature>
<dbReference type="InterPro" id="IPR036869">
    <property type="entry name" value="J_dom_sf"/>
</dbReference>
<feature type="region of interest" description="Disordered" evidence="1">
    <location>
        <begin position="150"/>
        <end position="188"/>
    </location>
</feature>
<dbReference type="PRINTS" id="PR00625">
    <property type="entry name" value="JDOMAIN"/>
</dbReference>
<evidence type="ECO:0000313" key="4">
    <source>
        <dbReference type="RefSeq" id="XP_022099295.1"/>
    </source>
</evidence>
<reference evidence="4" key="1">
    <citation type="submission" date="2025-08" db="UniProtKB">
        <authorList>
            <consortium name="RefSeq"/>
        </authorList>
    </citation>
    <scope>IDENTIFICATION</scope>
</reference>
<feature type="region of interest" description="Disordered" evidence="1">
    <location>
        <begin position="220"/>
        <end position="262"/>
    </location>
</feature>
<dbReference type="PANTHER" id="PTHR43948:SF14">
    <property type="entry name" value="PROTEIN DNAJ, PUTATIVE-RELATED"/>
    <property type="match status" value="1"/>
</dbReference>
<evidence type="ECO:0000256" key="1">
    <source>
        <dbReference type="SAM" id="MobiDB-lite"/>
    </source>
</evidence>
<dbReference type="KEGG" id="aplc:110983926"/>
<dbReference type="GO" id="GO:0005634">
    <property type="term" value="C:nucleus"/>
    <property type="evidence" value="ECO:0007669"/>
    <property type="project" value="TreeGrafter"/>
</dbReference>
<evidence type="ECO:0000313" key="3">
    <source>
        <dbReference type="Proteomes" id="UP000694845"/>
    </source>
</evidence>
<keyword evidence="3" id="KW-1185">Reference proteome</keyword>
<dbReference type="Gene3D" id="1.10.287.110">
    <property type="entry name" value="DnaJ domain"/>
    <property type="match status" value="1"/>
</dbReference>
<dbReference type="CDD" id="cd06257">
    <property type="entry name" value="DnaJ"/>
    <property type="match status" value="1"/>
</dbReference>
<dbReference type="Proteomes" id="UP000694845">
    <property type="component" value="Unplaced"/>
</dbReference>
<accession>A0A8B7Z3E2</accession>
<dbReference type="InterPro" id="IPR001623">
    <property type="entry name" value="DnaJ_domain"/>
</dbReference>
<dbReference type="Pfam" id="PF00226">
    <property type="entry name" value="DnaJ"/>
    <property type="match status" value="1"/>
</dbReference>
<dbReference type="PANTHER" id="PTHR43948">
    <property type="entry name" value="DNAJ HOMOLOG SUBFAMILY B"/>
    <property type="match status" value="1"/>
</dbReference>
<feature type="region of interest" description="Disordered" evidence="1">
    <location>
        <begin position="325"/>
        <end position="344"/>
    </location>
</feature>
<feature type="compositionally biased region" description="Basic and acidic residues" evidence="1">
    <location>
        <begin position="329"/>
        <end position="344"/>
    </location>
</feature>
<dbReference type="GO" id="GO:0044183">
    <property type="term" value="F:protein folding chaperone"/>
    <property type="evidence" value="ECO:0007669"/>
    <property type="project" value="TreeGrafter"/>
</dbReference>
<dbReference type="SMART" id="SM00271">
    <property type="entry name" value="DnaJ"/>
    <property type="match status" value="1"/>
</dbReference>
<dbReference type="GO" id="GO:0051087">
    <property type="term" value="F:protein-folding chaperone binding"/>
    <property type="evidence" value="ECO:0007669"/>
    <property type="project" value="TreeGrafter"/>
</dbReference>
<feature type="compositionally biased region" description="Basic and acidic residues" evidence="1">
    <location>
        <begin position="223"/>
        <end position="241"/>
    </location>
</feature>
<dbReference type="SUPFAM" id="SSF46565">
    <property type="entry name" value="Chaperone J-domain"/>
    <property type="match status" value="1"/>
</dbReference>
<feature type="compositionally biased region" description="Polar residues" evidence="1">
    <location>
        <begin position="164"/>
        <end position="175"/>
    </location>
</feature>
<dbReference type="AlphaFoldDB" id="A0A8B7Z3E2"/>
<organism evidence="3 4">
    <name type="scientific">Acanthaster planci</name>
    <name type="common">Crown-of-thorns starfish</name>
    <dbReference type="NCBI Taxonomy" id="133434"/>
    <lineage>
        <taxon>Eukaryota</taxon>
        <taxon>Metazoa</taxon>
        <taxon>Echinodermata</taxon>
        <taxon>Eleutherozoa</taxon>
        <taxon>Asterozoa</taxon>
        <taxon>Asteroidea</taxon>
        <taxon>Valvatacea</taxon>
        <taxon>Valvatida</taxon>
        <taxon>Acanthasteridae</taxon>
        <taxon>Acanthaster</taxon>
    </lineage>
</organism>
<dbReference type="RefSeq" id="XP_022099295.1">
    <property type="nucleotide sequence ID" value="XM_022243603.1"/>
</dbReference>
<sequence>MSSLMSRRECFKILGLPPDASPEAIRQAYRTKAKDCHPDKNPDDPEATARFQKISQAYQVLQKDFRDPTFEDDSAYSGGGFSFLDLLLIFQREMLLEEIRRREAMRRQAVFRNLFGGPFFSPRMRIFDDDDDDYDVYYDSSDSDDFSFCSDYIPRRERTPSPPWTSYTSRRPQQQSERAEARWSASEAKKTTDWSEACRGSSKADCGTSGQYQSFSYRSFKSQQEKHDERPENKEAVRDPPTDAGTKHPRPNEPGENTTSLTEEVIKDTEEAFSRAAAGEWDQCFKVPVKSHQDKSRRKPRKTKTASTYAVNVPMKMTKKQLLAQQNRRQKEANEIGKELRAKAEVNMKLKEQLKNSGKGKGSEA</sequence>
<dbReference type="GeneID" id="110983926"/>
<dbReference type="GO" id="GO:0005737">
    <property type="term" value="C:cytoplasm"/>
    <property type="evidence" value="ECO:0007669"/>
    <property type="project" value="TreeGrafter"/>
</dbReference>
<proteinExistence type="predicted"/>